<dbReference type="SUPFAM" id="SSF57095">
    <property type="entry name" value="Scorpion toxin-like"/>
    <property type="match status" value="1"/>
</dbReference>
<evidence type="ECO:0000313" key="4">
    <source>
        <dbReference type="EMBL" id="KAJ8924009.1"/>
    </source>
</evidence>
<dbReference type="AlphaFoldDB" id="A0AAV8WBQ8"/>
<dbReference type="Proteomes" id="UP001159042">
    <property type="component" value="Unassembled WGS sequence"/>
</dbReference>
<proteinExistence type="predicted"/>
<keyword evidence="2" id="KW-0732">Signal</keyword>
<dbReference type="InterPro" id="IPR036574">
    <property type="entry name" value="Scorpion_toxin-like_sf"/>
</dbReference>
<dbReference type="PROSITE" id="PS51378">
    <property type="entry name" value="INVERT_DEFENSINS"/>
    <property type="match status" value="1"/>
</dbReference>
<dbReference type="Pfam" id="PF01097">
    <property type="entry name" value="Defensin_2"/>
    <property type="match status" value="1"/>
</dbReference>
<protein>
    <recommendedName>
        <fullName evidence="3">Invertebrate defensins family profile domain-containing protein</fullName>
    </recommendedName>
</protein>
<feature type="signal peptide" evidence="2">
    <location>
        <begin position="1"/>
        <end position="16"/>
    </location>
</feature>
<comment type="caution">
    <text evidence="4">The sequence shown here is derived from an EMBL/GenBank/DDBJ whole genome shotgun (WGS) entry which is preliminary data.</text>
</comment>
<evidence type="ECO:0000259" key="3">
    <source>
        <dbReference type="PROSITE" id="PS51378"/>
    </source>
</evidence>
<sequence length="75" mass="8298">MKFFVTFALILSLVLAVISAPAIEEGNPEHQKVLLRTRRYTCNVLKSNAWCSLHCVALGKPGGHCSKGTCYCSQW</sequence>
<feature type="domain" description="Invertebrate defensins family profile" evidence="3">
    <location>
        <begin position="39"/>
        <end position="74"/>
    </location>
</feature>
<dbReference type="InterPro" id="IPR001542">
    <property type="entry name" value="Defensin_invertebrate/fungal"/>
</dbReference>
<organism evidence="4 5">
    <name type="scientific">Exocentrus adspersus</name>
    <dbReference type="NCBI Taxonomy" id="1586481"/>
    <lineage>
        <taxon>Eukaryota</taxon>
        <taxon>Metazoa</taxon>
        <taxon>Ecdysozoa</taxon>
        <taxon>Arthropoda</taxon>
        <taxon>Hexapoda</taxon>
        <taxon>Insecta</taxon>
        <taxon>Pterygota</taxon>
        <taxon>Neoptera</taxon>
        <taxon>Endopterygota</taxon>
        <taxon>Coleoptera</taxon>
        <taxon>Polyphaga</taxon>
        <taxon>Cucujiformia</taxon>
        <taxon>Chrysomeloidea</taxon>
        <taxon>Cerambycidae</taxon>
        <taxon>Lamiinae</taxon>
        <taxon>Acanthocinini</taxon>
        <taxon>Exocentrus</taxon>
    </lineage>
</organism>
<dbReference type="GO" id="GO:0006952">
    <property type="term" value="P:defense response"/>
    <property type="evidence" value="ECO:0007669"/>
    <property type="project" value="InterPro"/>
</dbReference>
<keyword evidence="1" id="KW-1015">Disulfide bond</keyword>
<evidence type="ECO:0000313" key="5">
    <source>
        <dbReference type="Proteomes" id="UP001159042"/>
    </source>
</evidence>
<feature type="chain" id="PRO_5043742858" description="Invertebrate defensins family profile domain-containing protein" evidence="2">
    <location>
        <begin position="17"/>
        <end position="75"/>
    </location>
</feature>
<reference evidence="4 5" key="1">
    <citation type="journal article" date="2023" name="Insect Mol. Biol.">
        <title>Genome sequencing provides insights into the evolution of gene families encoding plant cell wall-degrading enzymes in longhorned beetles.</title>
        <authorList>
            <person name="Shin N.R."/>
            <person name="Okamura Y."/>
            <person name="Kirsch R."/>
            <person name="Pauchet Y."/>
        </authorList>
    </citation>
    <scope>NUCLEOTIDE SEQUENCE [LARGE SCALE GENOMIC DNA]</scope>
    <source>
        <strain evidence="4">EAD_L_NR</strain>
    </source>
</reference>
<evidence type="ECO:0000256" key="1">
    <source>
        <dbReference type="ARBA" id="ARBA00023157"/>
    </source>
</evidence>
<evidence type="ECO:0000256" key="2">
    <source>
        <dbReference type="SAM" id="SignalP"/>
    </source>
</evidence>
<dbReference type="GO" id="GO:0051707">
    <property type="term" value="P:response to other organism"/>
    <property type="evidence" value="ECO:0007669"/>
    <property type="project" value="UniProtKB-ARBA"/>
</dbReference>
<name>A0AAV8WBQ8_9CUCU</name>
<dbReference type="EMBL" id="JANEYG010000003">
    <property type="protein sequence ID" value="KAJ8924009.1"/>
    <property type="molecule type" value="Genomic_DNA"/>
</dbReference>
<keyword evidence="5" id="KW-1185">Reference proteome</keyword>
<accession>A0AAV8WBQ8</accession>
<dbReference type="Gene3D" id="3.30.30.10">
    <property type="entry name" value="Knottin, scorpion toxin-like"/>
    <property type="match status" value="1"/>
</dbReference>
<gene>
    <name evidence="4" type="ORF">NQ315_006785</name>
</gene>